<accession>A0A8H5LJC6</accession>
<proteinExistence type="predicted"/>
<dbReference type="InterPro" id="IPR032675">
    <property type="entry name" value="LRR_dom_sf"/>
</dbReference>
<dbReference type="Gene3D" id="3.80.10.10">
    <property type="entry name" value="Ribonuclease Inhibitor"/>
    <property type="match status" value="1"/>
</dbReference>
<keyword evidence="2" id="KW-1185">Reference proteome</keyword>
<protein>
    <submittedName>
        <fullName evidence="1">Uncharacterized protein</fullName>
    </submittedName>
</protein>
<gene>
    <name evidence="1" type="ORF">D9756_003258</name>
</gene>
<organism evidence="1 2">
    <name type="scientific">Leucocoprinus leucothites</name>
    <dbReference type="NCBI Taxonomy" id="201217"/>
    <lineage>
        <taxon>Eukaryota</taxon>
        <taxon>Fungi</taxon>
        <taxon>Dikarya</taxon>
        <taxon>Basidiomycota</taxon>
        <taxon>Agaricomycotina</taxon>
        <taxon>Agaricomycetes</taxon>
        <taxon>Agaricomycetidae</taxon>
        <taxon>Agaricales</taxon>
        <taxon>Agaricineae</taxon>
        <taxon>Agaricaceae</taxon>
        <taxon>Leucocoprinus</taxon>
    </lineage>
</organism>
<name>A0A8H5LJC6_9AGAR</name>
<dbReference type="AlphaFoldDB" id="A0A8H5LJC6"/>
<comment type="caution">
    <text evidence="1">The sequence shown here is derived from an EMBL/GenBank/DDBJ whole genome shotgun (WGS) entry which is preliminary data.</text>
</comment>
<evidence type="ECO:0000313" key="2">
    <source>
        <dbReference type="Proteomes" id="UP000559027"/>
    </source>
</evidence>
<dbReference type="OrthoDB" id="3031038at2759"/>
<sequence length="436" mass="49182">MPLGFSGLCDDILYLLGRSLYEENPSDAHTLMLVCTKTRQIVVPVVYSSVRLRGSRQCTQTLRYLKSNPWVASHIRQLVVDPNYQRTTRDTDVVSSGATEDWVAHVLEELAPHLKRLTDFRWDGSCLPKSRTFWQTLQSECSTLEYISVSISHQDPLFWDDTTSFLKVRDLRGLSVKIKGSSDASSNSRYLSKFPQSFWDMIHPSRSPRLHHLSFDTDILRSFNFNPLFALRLPSLNRLTVGSFVFSDFATRDLVEFLHSARSLEHLEIAPVARIPWAEIDFPNIQHYGGNIFSIFTGATHWSTLTSLDISCFALSFERMTAFLRRTSQLSSLTTFTFRVTSEDVHSAHPNSNFFGDGGDPALGLLPALACCFPNLQSLNMINSSGSTLPWVKSTLHISTYNLLMKPITGVYPCLPQGIYFPEQPAPHAGTPTFWG</sequence>
<evidence type="ECO:0000313" key="1">
    <source>
        <dbReference type="EMBL" id="KAF5359347.1"/>
    </source>
</evidence>
<dbReference type="SUPFAM" id="SSF52047">
    <property type="entry name" value="RNI-like"/>
    <property type="match status" value="1"/>
</dbReference>
<dbReference type="Proteomes" id="UP000559027">
    <property type="component" value="Unassembled WGS sequence"/>
</dbReference>
<reference evidence="1 2" key="1">
    <citation type="journal article" date="2020" name="ISME J.">
        <title>Uncovering the hidden diversity of litter-decomposition mechanisms in mushroom-forming fungi.</title>
        <authorList>
            <person name="Floudas D."/>
            <person name="Bentzer J."/>
            <person name="Ahren D."/>
            <person name="Johansson T."/>
            <person name="Persson P."/>
            <person name="Tunlid A."/>
        </authorList>
    </citation>
    <scope>NUCLEOTIDE SEQUENCE [LARGE SCALE GENOMIC DNA]</scope>
    <source>
        <strain evidence="1 2">CBS 146.42</strain>
    </source>
</reference>
<dbReference type="EMBL" id="JAACJO010000004">
    <property type="protein sequence ID" value="KAF5359347.1"/>
    <property type="molecule type" value="Genomic_DNA"/>
</dbReference>